<evidence type="ECO:0000256" key="2">
    <source>
        <dbReference type="ARBA" id="ARBA00008072"/>
    </source>
</evidence>
<keyword evidence="5" id="KW-0560">Oxidoreductase</keyword>
<dbReference type="InterPro" id="IPR036291">
    <property type="entry name" value="NAD(P)-bd_dom_sf"/>
</dbReference>
<dbReference type="AlphaFoldDB" id="A0AAD5FYM7"/>
<dbReference type="GO" id="GO:0005737">
    <property type="term" value="C:cytoplasm"/>
    <property type="evidence" value="ECO:0007669"/>
    <property type="project" value="TreeGrafter"/>
</dbReference>
<protein>
    <recommendedName>
        <fullName evidence="6">Enoyl reductase (ER) domain-containing protein</fullName>
    </recommendedName>
</protein>
<keyword evidence="4" id="KW-0862">Zinc</keyword>
<dbReference type="SUPFAM" id="SSF51735">
    <property type="entry name" value="NAD(P)-binding Rossmann-fold domains"/>
    <property type="match status" value="1"/>
</dbReference>
<dbReference type="RefSeq" id="XP_051608867.1">
    <property type="nucleotide sequence ID" value="XM_051751966.1"/>
</dbReference>
<proteinExistence type="inferred from homology"/>
<name>A0AAD5FYM7_9ASCO</name>
<reference evidence="7 8" key="1">
    <citation type="journal article" date="2022" name="DNA Res.">
        <title>Genome analysis of five recently described species of the CUG-Ser clade uncovers Candida theae as a new hybrid lineage with pathogenic potential in the Candida parapsilosis species complex.</title>
        <authorList>
            <person name="Mixao V."/>
            <person name="Del Olmo V."/>
            <person name="Hegedusova E."/>
            <person name="Saus E."/>
            <person name="Pryszcz L."/>
            <person name="Cillingova A."/>
            <person name="Nosek J."/>
            <person name="Gabaldon T."/>
        </authorList>
    </citation>
    <scope>NUCLEOTIDE SEQUENCE [LARGE SCALE GENOMIC DNA]</scope>
    <source>
        <strain evidence="7 8">CBS 12239</strain>
    </source>
</reference>
<gene>
    <name evidence="7" type="ORF">KGF57_002631</name>
</gene>
<dbReference type="PANTHER" id="PTHR42940:SF8">
    <property type="entry name" value="VACUOLAR PROTEIN SORTING-ASSOCIATED PROTEIN 11"/>
    <property type="match status" value="1"/>
</dbReference>
<dbReference type="SUPFAM" id="SSF50129">
    <property type="entry name" value="GroES-like"/>
    <property type="match status" value="1"/>
</dbReference>
<dbReference type="Proteomes" id="UP001204833">
    <property type="component" value="Unassembled WGS sequence"/>
</dbReference>
<comment type="caution">
    <text evidence="7">The sequence shown here is derived from an EMBL/GenBank/DDBJ whole genome shotgun (WGS) entry which is preliminary data.</text>
</comment>
<accession>A0AAD5FYM7</accession>
<sequence>MPTQTGYGYVKGATEITKFTDLPIPEPGPSQILLKIEAAGLCLSDPHTLIGGPIAPKPPKPMPTKFVMGHEIAGSIHKVGSELANSPQYKVGGRFALQINQGCGACKSCRAGDDGNCTESYQAYGLNEDGGFQQFLLVRNLRTLIPIPDNVSFAEAAVAVDSVLTPFHAIQKVKHKIKPSSKVLVQGCGGLGLNAIQILKQYNCHIVATDLKPDIETIAKGYGAREFYTDLNKSKHEPMSFDIIFDFVGIQQSVDISNTFVKRKGTVSQTGLGRYKFKMPNYTFAYREVEVYYNFGGSSAETMECLEWISKGWIKPNVQFVDFDNLPQAMQDLTNNKVRGRVVFRPNHKASKL</sequence>
<comment type="cofactor">
    <cofactor evidence="1">
        <name>Zn(2+)</name>
        <dbReference type="ChEBI" id="CHEBI:29105"/>
    </cofactor>
</comment>
<dbReference type="PANTHER" id="PTHR42940">
    <property type="entry name" value="ALCOHOL DEHYDROGENASE 1-RELATED"/>
    <property type="match status" value="1"/>
</dbReference>
<keyword evidence="3" id="KW-0479">Metal-binding</keyword>
<keyword evidence="8" id="KW-1185">Reference proteome</keyword>
<dbReference type="GO" id="GO:0004022">
    <property type="term" value="F:alcohol dehydrogenase (NAD+) activity"/>
    <property type="evidence" value="ECO:0007669"/>
    <property type="project" value="TreeGrafter"/>
</dbReference>
<organism evidence="7 8">
    <name type="scientific">Candida theae</name>
    <dbReference type="NCBI Taxonomy" id="1198502"/>
    <lineage>
        <taxon>Eukaryota</taxon>
        <taxon>Fungi</taxon>
        <taxon>Dikarya</taxon>
        <taxon>Ascomycota</taxon>
        <taxon>Saccharomycotina</taxon>
        <taxon>Pichiomycetes</taxon>
        <taxon>Debaryomycetaceae</taxon>
        <taxon>Candida/Lodderomyces clade</taxon>
        <taxon>Candida</taxon>
    </lineage>
</organism>
<evidence type="ECO:0000256" key="3">
    <source>
        <dbReference type="ARBA" id="ARBA00022723"/>
    </source>
</evidence>
<dbReference type="GO" id="GO:0046872">
    <property type="term" value="F:metal ion binding"/>
    <property type="evidence" value="ECO:0007669"/>
    <property type="project" value="UniProtKB-KW"/>
</dbReference>
<dbReference type="InterPro" id="IPR020843">
    <property type="entry name" value="ER"/>
</dbReference>
<evidence type="ECO:0000259" key="6">
    <source>
        <dbReference type="SMART" id="SM00829"/>
    </source>
</evidence>
<evidence type="ECO:0000256" key="1">
    <source>
        <dbReference type="ARBA" id="ARBA00001947"/>
    </source>
</evidence>
<evidence type="ECO:0000313" key="8">
    <source>
        <dbReference type="Proteomes" id="UP001204833"/>
    </source>
</evidence>
<dbReference type="GeneID" id="76150690"/>
<dbReference type="InterPro" id="IPR013149">
    <property type="entry name" value="ADH-like_C"/>
</dbReference>
<dbReference type="Pfam" id="PF00107">
    <property type="entry name" value="ADH_zinc_N"/>
    <property type="match status" value="1"/>
</dbReference>
<dbReference type="EMBL" id="JAIHNG010000118">
    <property type="protein sequence ID" value="KAI5958276.1"/>
    <property type="molecule type" value="Genomic_DNA"/>
</dbReference>
<evidence type="ECO:0000313" key="7">
    <source>
        <dbReference type="EMBL" id="KAI5958276.1"/>
    </source>
</evidence>
<evidence type="ECO:0000256" key="4">
    <source>
        <dbReference type="ARBA" id="ARBA00022833"/>
    </source>
</evidence>
<dbReference type="Gene3D" id="3.40.50.720">
    <property type="entry name" value="NAD(P)-binding Rossmann-like Domain"/>
    <property type="match status" value="1"/>
</dbReference>
<comment type="similarity">
    <text evidence="2">Belongs to the zinc-containing alcohol dehydrogenase family.</text>
</comment>
<dbReference type="Pfam" id="PF08240">
    <property type="entry name" value="ADH_N"/>
    <property type="match status" value="1"/>
</dbReference>
<evidence type="ECO:0000256" key="5">
    <source>
        <dbReference type="ARBA" id="ARBA00023002"/>
    </source>
</evidence>
<dbReference type="Gene3D" id="3.90.180.10">
    <property type="entry name" value="Medium-chain alcohol dehydrogenases, catalytic domain"/>
    <property type="match status" value="1"/>
</dbReference>
<dbReference type="InterPro" id="IPR011032">
    <property type="entry name" value="GroES-like_sf"/>
</dbReference>
<dbReference type="SMART" id="SM00829">
    <property type="entry name" value="PKS_ER"/>
    <property type="match status" value="1"/>
</dbReference>
<dbReference type="CDD" id="cd08254">
    <property type="entry name" value="hydroxyacyl_CoA_DH"/>
    <property type="match status" value="1"/>
</dbReference>
<dbReference type="InterPro" id="IPR013154">
    <property type="entry name" value="ADH-like_N"/>
</dbReference>
<feature type="domain" description="Enoyl reductase (ER)" evidence="6">
    <location>
        <begin position="12"/>
        <end position="344"/>
    </location>
</feature>